<reference evidence="2 3" key="1">
    <citation type="submission" date="2018-02" db="EMBL/GenBank/DDBJ databases">
        <title>Genomic Encyclopedia of Archaeal and Bacterial Type Strains, Phase II (KMG-II): from individual species to whole genera.</title>
        <authorList>
            <person name="Goeker M."/>
        </authorList>
    </citation>
    <scope>NUCLEOTIDE SEQUENCE [LARGE SCALE GENOMIC DNA]</scope>
    <source>
        <strain evidence="2 3">DSM 3808</strain>
    </source>
</reference>
<keyword evidence="1" id="KW-1133">Transmembrane helix</keyword>
<gene>
    <name evidence="2" type="ORF">BXY41_11468</name>
</gene>
<keyword evidence="1" id="KW-0472">Membrane</keyword>
<dbReference type="Proteomes" id="UP000237749">
    <property type="component" value="Unassembled WGS sequence"/>
</dbReference>
<protein>
    <submittedName>
        <fullName evidence="2">Uncharacterized protein DUF4491</fullName>
    </submittedName>
</protein>
<sequence>MNYDGIIIGIGTFLIIGLLHPVVIKAEYYFTTKIWPLFLIFGLLCFAISLVSPSSTERSLTAVLGCSLLWSIKEIFEQKKRVEKGWFPENPKRKIIKAAELGGKEK</sequence>
<feature type="transmembrane region" description="Helical" evidence="1">
    <location>
        <begin position="35"/>
        <end position="53"/>
    </location>
</feature>
<proteinExistence type="predicted"/>
<dbReference type="InterPro" id="IPR027890">
    <property type="entry name" value="DUF4491"/>
</dbReference>
<evidence type="ECO:0000313" key="3">
    <source>
        <dbReference type="Proteomes" id="UP000237749"/>
    </source>
</evidence>
<evidence type="ECO:0000256" key="1">
    <source>
        <dbReference type="SAM" id="Phobius"/>
    </source>
</evidence>
<organism evidence="2 3">
    <name type="scientific">Lacrimispora xylanisolvens</name>
    <dbReference type="NCBI Taxonomy" id="384636"/>
    <lineage>
        <taxon>Bacteria</taxon>
        <taxon>Bacillati</taxon>
        <taxon>Bacillota</taxon>
        <taxon>Clostridia</taxon>
        <taxon>Lachnospirales</taxon>
        <taxon>Lachnospiraceae</taxon>
        <taxon>Lacrimispora</taxon>
    </lineage>
</organism>
<keyword evidence="3" id="KW-1185">Reference proteome</keyword>
<evidence type="ECO:0000313" key="2">
    <source>
        <dbReference type="EMBL" id="PPK78565.1"/>
    </source>
</evidence>
<dbReference type="EMBL" id="PTJA01000014">
    <property type="protein sequence ID" value="PPK78565.1"/>
    <property type="molecule type" value="Genomic_DNA"/>
</dbReference>
<dbReference type="RefSeq" id="WP_104438974.1">
    <property type="nucleotide sequence ID" value="NZ_PTJA01000014.1"/>
</dbReference>
<dbReference type="OrthoDB" id="9814848at2"/>
<dbReference type="Pfam" id="PF14898">
    <property type="entry name" value="DUF4491"/>
    <property type="match status" value="1"/>
</dbReference>
<keyword evidence="1" id="KW-0812">Transmembrane</keyword>
<comment type="caution">
    <text evidence="2">The sequence shown here is derived from an EMBL/GenBank/DDBJ whole genome shotgun (WGS) entry which is preliminary data.</text>
</comment>
<accession>A0A2S6HM40</accession>
<name>A0A2S6HM40_9FIRM</name>
<dbReference type="AlphaFoldDB" id="A0A2S6HM40"/>
<feature type="transmembrane region" description="Helical" evidence="1">
    <location>
        <begin position="6"/>
        <end position="23"/>
    </location>
</feature>